<feature type="compositionally biased region" description="Basic and acidic residues" evidence="7">
    <location>
        <begin position="659"/>
        <end position="669"/>
    </location>
</feature>
<comment type="subcellular location">
    <subcellularLocation>
        <location evidence="1">Nucleus</location>
    </subcellularLocation>
</comment>
<sequence length="722" mass="82106">MMKRTVTGDLPPPKRSSLQQPVSCQLCRTRKLKCDRERPCSNCSSRNTTCVYAADPIQEAQPSPPPYVPVSTGMRLREGDHESFARRLRRLEDAVFGPDMRNTDVPHHFSRPSGSGNPKSRQNQDEEQQFASRWLEDMATTPAIASASNEDNSCSFWNGLGEAAESKATSPLDISRVLDSLPTLTVAEDLLRRFLTKVNILYHMLHVQTAWSNLYEMYGDLSNGRTPTRTRLAFALSIFAVSAYLDQQGKELDSTSEPPRVLSEKWFRYAVFLLTTPPIRASTEALQALVTITHLSMEFSGFSTNFHGLWLSTIRMAQEMRIHRLDTPYDWEERKRNGMDPVDVESKRRLWWHIVSSDWLLASIGGPQEGTYLLHPRQIETNYPSNVDDDSITTSKTYSHSEDYGLPLTSPTTMTYFICRIKAATLSREVVDRLPPSYFSCPGADSSNEIYDTILLLDHNYSAFLKSLPPFFRLDSYQSDASVFREKPYLDPQRSFINFTIYTHITRLHRPFLIRGSSEPKFAYSRMQCIRSAEMVLDIRRNRMAGREDLTKLYYVQHHVLMAVIVLAMDVCFNPDELKIEERKADILAACQLLENSSSTGGTESEPDLGMSRGLQKAVRSLRDMLNRHKARHRAGDTGIGYLAVPKMDKSKMTDRLLGHRTDHGDEKSGFPPETSTNQHDQFQQQPFDELWSDFFSVAPSFDIPDWTELLADLDSQLGTAG</sequence>
<dbReference type="STRING" id="264951.A0A443I1B5"/>
<keyword evidence="5" id="KW-0804">Transcription</keyword>
<dbReference type="AlphaFoldDB" id="A0A443I1B5"/>
<dbReference type="SMART" id="SM00066">
    <property type="entry name" value="GAL4"/>
    <property type="match status" value="1"/>
</dbReference>
<proteinExistence type="predicted"/>
<name>A0A443I1B5_BYSSP</name>
<dbReference type="GO" id="GO:0003677">
    <property type="term" value="F:DNA binding"/>
    <property type="evidence" value="ECO:0007669"/>
    <property type="project" value="UniProtKB-KW"/>
</dbReference>
<dbReference type="PANTHER" id="PTHR31001:SF90">
    <property type="entry name" value="CENTROMERE DNA-BINDING PROTEIN COMPLEX CBF3 SUBUNIT B"/>
    <property type="match status" value="1"/>
</dbReference>
<dbReference type="GO" id="GO:0005634">
    <property type="term" value="C:nucleus"/>
    <property type="evidence" value="ECO:0007669"/>
    <property type="project" value="UniProtKB-SubCell"/>
</dbReference>
<evidence type="ECO:0000256" key="6">
    <source>
        <dbReference type="ARBA" id="ARBA00023242"/>
    </source>
</evidence>
<evidence type="ECO:0000256" key="1">
    <source>
        <dbReference type="ARBA" id="ARBA00004123"/>
    </source>
</evidence>
<dbReference type="GeneID" id="39599149"/>
<evidence type="ECO:0000256" key="2">
    <source>
        <dbReference type="ARBA" id="ARBA00022723"/>
    </source>
</evidence>
<evidence type="ECO:0000313" key="9">
    <source>
        <dbReference type="EMBL" id="RWQ97862.1"/>
    </source>
</evidence>
<keyword evidence="2" id="KW-0479">Metal-binding</keyword>
<dbReference type="GO" id="GO:0006351">
    <property type="term" value="P:DNA-templated transcription"/>
    <property type="evidence" value="ECO:0007669"/>
    <property type="project" value="InterPro"/>
</dbReference>
<reference evidence="9 10" key="1">
    <citation type="journal article" date="2018" name="Front. Microbiol.">
        <title>Genomic and genetic insights into a cosmopolitan fungus, Paecilomyces variotii (Eurotiales).</title>
        <authorList>
            <person name="Urquhart A.S."/>
            <person name="Mondo S.J."/>
            <person name="Makela M.R."/>
            <person name="Hane J.K."/>
            <person name="Wiebenga A."/>
            <person name="He G."/>
            <person name="Mihaltcheva S."/>
            <person name="Pangilinan J."/>
            <person name="Lipzen A."/>
            <person name="Barry K."/>
            <person name="de Vries R.P."/>
            <person name="Grigoriev I.V."/>
            <person name="Idnurm A."/>
        </authorList>
    </citation>
    <scope>NUCLEOTIDE SEQUENCE [LARGE SCALE GENOMIC DNA]</scope>
    <source>
        <strain evidence="9 10">CBS 101075</strain>
    </source>
</reference>
<dbReference type="InterPro" id="IPR001138">
    <property type="entry name" value="Zn2Cys6_DnaBD"/>
</dbReference>
<keyword evidence="6" id="KW-0539">Nucleus</keyword>
<dbReference type="VEuPathDB" id="FungiDB:C8Q69DRAFT_456988"/>
<evidence type="ECO:0000256" key="3">
    <source>
        <dbReference type="ARBA" id="ARBA00023015"/>
    </source>
</evidence>
<dbReference type="InterPro" id="IPR036864">
    <property type="entry name" value="Zn2-C6_fun-type_DNA-bd_sf"/>
</dbReference>
<dbReference type="PROSITE" id="PS50048">
    <property type="entry name" value="ZN2_CY6_FUNGAL_2"/>
    <property type="match status" value="1"/>
</dbReference>
<dbReference type="CDD" id="cd12148">
    <property type="entry name" value="fungal_TF_MHR"/>
    <property type="match status" value="1"/>
</dbReference>
<keyword evidence="10" id="KW-1185">Reference proteome</keyword>
<feature type="region of interest" description="Disordered" evidence="7">
    <location>
        <begin position="95"/>
        <end position="129"/>
    </location>
</feature>
<dbReference type="SUPFAM" id="SSF57701">
    <property type="entry name" value="Zn2/Cys6 DNA-binding domain"/>
    <property type="match status" value="1"/>
</dbReference>
<dbReference type="InterPro" id="IPR050613">
    <property type="entry name" value="Sec_Metabolite_Reg"/>
</dbReference>
<feature type="compositionally biased region" description="Polar residues" evidence="7">
    <location>
        <begin position="112"/>
        <end position="121"/>
    </location>
</feature>
<keyword evidence="4" id="KW-0238">DNA-binding</keyword>
<evidence type="ECO:0000259" key="8">
    <source>
        <dbReference type="PROSITE" id="PS50048"/>
    </source>
</evidence>
<feature type="domain" description="Zn(2)-C6 fungal-type" evidence="8">
    <location>
        <begin position="23"/>
        <end position="52"/>
    </location>
</feature>
<evidence type="ECO:0000313" key="10">
    <source>
        <dbReference type="Proteomes" id="UP000283841"/>
    </source>
</evidence>
<dbReference type="GO" id="GO:0008270">
    <property type="term" value="F:zinc ion binding"/>
    <property type="evidence" value="ECO:0007669"/>
    <property type="project" value="InterPro"/>
</dbReference>
<feature type="region of interest" description="Disordered" evidence="7">
    <location>
        <begin position="659"/>
        <end position="682"/>
    </location>
</feature>
<dbReference type="PANTHER" id="PTHR31001">
    <property type="entry name" value="UNCHARACTERIZED TRANSCRIPTIONAL REGULATORY PROTEIN"/>
    <property type="match status" value="1"/>
</dbReference>
<accession>A0A443I1B5</accession>
<dbReference type="EMBL" id="RCNU01000002">
    <property type="protein sequence ID" value="RWQ97862.1"/>
    <property type="molecule type" value="Genomic_DNA"/>
</dbReference>
<dbReference type="Gene3D" id="4.10.240.10">
    <property type="entry name" value="Zn(2)-C6 fungal-type DNA-binding domain"/>
    <property type="match status" value="1"/>
</dbReference>
<feature type="region of interest" description="Disordered" evidence="7">
    <location>
        <begin position="1"/>
        <end position="20"/>
    </location>
</feature>
<evidence type="ECO:0000256" key="5">
    <source>
        <dbReference type="ARBA" id="ARBA00023163"/>
    </source>
</evidence>
<organism evidence="9 10">
    <name type="scientific">Byssochlamys spectabilis</name>
    <name type="common">Paecilomyces variotii</name>
    <dbReference type="NCBI Taxonomy" id="264951"/>
    <lineage>
        <taxon>Eukaryota</taxon>
        <taxon>Fungi</taxon>
        <taxon>Dikarya</taxon>
        <taxon>Ascomycota</taxon>
        <taxon>Pezizomycotina</taxon>
        <taxon>Eurotiomycetes</taxon>
        <taxon>Eurotiomycetidae</taxon>
        <taxon>Eurotiales</taxon>
        <taxon>Thermoascaceae</taxon>
        <taxon>Paecilomyces</taxon>
    </lineage>
</organism>
<dbReference type="OrthoDB" id="3014581at2759"/>
<evidence type="ECO:0000256" key="4">
    <source>
        <dbReference type="ARBA" id="ARBA00023125"/>
    </source>
</evidence>
<dbReference type="SMART" id="SM00906">
    <property type="entry name" value="Fungal_trans"/>
    <property type="match status" value="1"/>
</dbReference>
<evidence type="ECO:0000256" key="7">
    <source>
        <dbReference type="SAM" id="MobiDB-lite"/>
    </source>
</evidence>
<dbReference type="PROSITE" id="PS00463">
    <property type="entry name" value="ZN2_CY6_FUNGAL_1"/>
    <property type="match status" value="1"/>
</dbReference>
<dbReference type="GO" id="GO:0000981">
    <property type="term" value="F:DNA-binding transcription factor activity, RNA polymerase II-specific"/>
    <property type="evidence" value="ECO:0007669"/>
    <property type="project" value="InterPro"/>
</dbReference>
<dbReference type="Pfam" id="PF04082">
    <property type="entry name" value="Fungal_trans"/>
    <property type="match status" value="1"/>
</dbReference>
<protein>
    <recommendedName>
        <fullName evidence="8">Zn(2)-C6 fungal-type domain-containing protein</fullName>
    </recommendedName>
</protein>
<gene>
    <name evidence="9" type="ORF">C8Q69DRAFT_456988</name>
</gene>
<dbReference type="Pfam" id="PF00172">
    <property type="entry name" value="Zn_clus"/>
    <property type="match status" value="1"/>
</dbReference>
<dbReference type="Proteomes" id="UP000283841">
    <property type="component" value="Unassembled WGS sequence"/>
</dbReference>
<dbReference type="RefSeq" id="XP_028487507.1">
    <property type="nucleotide sequence ID" value="XM_028629872.1"/>
</dbReference>
<keyword evidence="3" id="KW-0805">Transcription regulation</keyword>
<dbReference type="CDD" id="cd00067">
    <property type="entry name" value="GAL4"/>
    <property type="match status" value="1"/>
</dbReference>
<dbReference type="InterPro" id="IPR007219">
    <property type="entry name" value="XnlR_reg_dom"/>
</dbReference>
<comment type="caution">
    <text evidence="9">The sequence shown here is derived from an EMBL/GenBank/DDBJ whole genome shotgun (WGS) entry which is preliminary data.</text>
</comment>